<proteinExistence type="predicted"/>
<feature type="chain" id="PRO_5045102981" evidence="1">
    <location>
        <begin position="25"/>
        <end position="45"/>
    </location>
</feature>
<sequence>MKLRSARIAATAAAAVVLAGFATARIRGTKDNVDEKSLWGNNVSK</sequence>
<name>A0ABW0V1V6_9ACTN</name>
<reference evidence="3" key="1">
    <citation type="journal article" date="2019" name="Int. J. Syst. Evol. Microbiol.">
        <title>The Global Catalogue of Microorganisms (GCM) 10K type strain sequencing project: providing services to taxonomists for standard genome sequencing and annotation.</title>
        <authorList>
            <consortium name="The Broad Institute Genomics Platform"/>
            <consortium name="The Broad Institute Genome Sequencing Center for Infectious Disease"/>
            <person name="Wu L."/>
            <person name="Ma J."/>
        </authorList>
    </citation>
    <scope>NUCLEOTIDE SEQUENCE [LARGE SCALE GENOMIC DNA]</scope>
    <source>
        <strain evidence="3">CGMCC 4.1622</strain>
    </source>
</reference>
<dbReference type="EMBL" id="JBHSOC010000001">
    <property type="protein sequence ID" value="MFC5639861.1"/>
    <property type="molecule type" value="Genomic_DNA"/>
</dbReference>
<evidence type="ECO:0000256" key="1">
    <source>
        <dbReference type="SAM" id="SignalP"/>
    </source>
</evidence>
<organism evidence="2 3">
    <name type="scientific">Kitasatospora cinereorecta</name>
    <dbReference type="NCBI Taxonomy" id="285560"/>
    <lineage>
        <taxon>Bacteria</taxon>
        <taxon>Bacillati</taxon>
        <taxon>Actinomycetota</taxon>
        <taxon>Actinomycetes</taxon>
        <taxon>Kitasatosporales</taxon>
        <taxon>Streptomycetaceae</taxon>
        <taxon>Kitasatospora</taxon>
    </lineage>
</organism>
<keyword evidence="3" id="KW-1185">Reference proteome</keyword>
<evidence type="ECO:0000313" key="3">
    <source>
        <dbReference type="Proteomes" id="UP001596066"/>
    </source>
</evidence>
<gene>
    <name evidence="2" type="ORF">ACFPZF_00610</name>
</gene>
<evidence type="ECO:0000313" key="2">
    <source>
        <dbReference type="EMBL" id="MFC5639861.1"/>
    </source>
</evidence>
<dbReference type="Proteomes" id="UP001596066">
    <property type="component" value="Unassembled WGS sequence"/>
</dbReference>
<feature type="signal peptide" evidence="1">
    <location>
        <begin position="1"/>
        <end position="24"/>
    </location>
</feature>
<comment type="caution">
    <text evidence="2">The sequence shown here is derived from an EMBL/GenBank/DDBJ whole genome shotgun (WGS) entry which is preliminary data.</text>
</comment>
<dbReference type="RefSeq" id="WP_346140953.1">
    <property type="nucleotide sequence ID" value="NZ_BAAAUA010000002.1"/>
</dbReference>
<keyword evidence="1" id="KW-0732">Signal</keyword>
<protein>
    <submittedName>
        <fullName evidence="2">Uncharacterized protein</fullName>
    </submittedName>
</protein>
<accession>A0ABW0V1V6</accession>